<gene>
    <name evidence="2" type="ORF">PHPALM_13524</name>
</gene>
<dbReference type="AlphaFoldDB" id="A0A2P4XX17"/>
<organism evidence="2 3">
    <name type="scientific">Phytophthora palmivora</name>
    <dbReference type="NCBI Taxonomy" id="4796"/>
    <lineage>
        <taxon>Eukaryota</taxon>
        <taxon>Sar</taxon>
        <taxon>Stramenopiles</taxon>
        <taxon>Oomycota</taxon>
        <taxon>Peronosporomycetes</taxon>
        <taxon>Peronosporales</taxon>
        <taxon>Peronosporaceae</taxon>
        <taxon>Phytophthora</taxon>
    </lineage>
</organism>
<comment type="caution">
    <text evidence="2">The sequence shown here is derived from an EMBL/GenBank/DDBJ whole genome shotgun (WGS) entry which is preliminary data.</text>
</comment>
<keyword evidence="2" id="KW-0472">Membrane</keyword>
<evidence type="ECO:0000313" key="3">
    <source>
        <dbReference type="Proteomes" id="UP000237271"/>
    </source>
</evidence>
<dbReference type="Proteomes" id="UP000237271">
    <property type="component" value="Unassembled WGS sequence"/>
</dbReference>
<dbReference type="EMBL" id="NCKW01007446">
    <property type="protein sequence ID" value="POM70096.1"/>
    <property type="molecule type" value="Genomic_DNA"/>
</dbReference>
<reference evidence="2 3" key="1">
    <citation type="journal article" date="2017" name="Genome Biol. Evol.">
        <title>Phytophthora megakarya and P. palmivora, closely related causal agents of cacao black pod rot, underwent increases in genome sizes and gene numbers by different mechanisms.</title>
        <authorList>
            <person name="Ali S.S."/>
            <person name="Shao J."/>
            <person name="Lary D.J."/>
            <person name="Kronmiller B."/>
            <person name="Shen D."/>
            <person name="Strem M.D."/>
            <person name="Amoako-Attah I."/>
            <person name="Akrofi A.Y."/>
            <person name="Begoude B.A."/>
            <person name="Ten Hoopen G.M."/>
            <person name="Coulibaly K."/>
            <person name="Kebe B.I."/>
            <person name="Melnick R.L."/>
            <person name="Guiltinan M.J."/>
            <person name="Tyler B.M."/>
            <person name="Meinhardt L.W."/>
            <person name="Bailey B.A."/>
        </authorList>
    </citation>
    <scope>NUCLEOTIDE SEQUENCE [LARGE SCALE GENOMIC DNA]</scope>
    <source>
        <strain evidence="3">sbr112.9</strain>
    </source>
</reference>
<sequence length="196" mass="21473">MDIGRVLLRDAHYVWRERVAVLEKDAVVLQSPPSAWQAAASAIARPKKTKPKLKQKPKLIKQRSKPKAPPPAELLPLDGSLSCEGVVVSSAHMHSVRLQDLRSGREFLVDATTKGKKQMWIDLFASARSRANIDSSWRGEVPLVDVDVEMLVAATESDSEAAVLRGHDVEEILLGDGSAADFTEKEVSVLRTECIG</sequence>
<keyword evidence="3" id="KW-1185">Reference proteome</keyword>
<feature type="compositionally biased region" description="Basic residues" evidence="1">
    <location>
        <begin position="45"/>
        <end position="66"/>
    </location>
</feature>
<keyword evidence="2" id="KW-0812">Transmembrane</keyword>
<name>A0A2P4XX17_9STRA</name>
<evidence type="ECO:0000256" key="1">
    <source>
        <dbReference type="SAM" id="MobiDB-lite"/>
    </source>
</evidence>
<evidence type="ECO:0000313" key="2">
    <source>
        <dbReference type="EMBL" id="POM70096.1"/>
    </source>
</evidence>
<accession>A0A2P4XX17</accession>
<protein>
    <submittedName>
        <fullName evidence="2">Transmembrane protein</fullName>
    </submittedName>
</protein>
<dbReference type="OrthoDB" id="75724at2759"/>
<proteinExistence type="predicted"/>
<feature type="region of interest" description="Disordered" evidence="1">
    <location>
        <begin position="41"/>
        <end position="75"/>
    </location>
</feature>